<dbReference type="InterPro" id="IPR050834">
    <property type="entry name" value="Glycosyltransf_2"/>
</dbReference>
<sequence>MSVARHGAPQSLPHAPVEAHSAPPQVTVIIPTKDRPQLLARTLESVLTQDGVAVAVVVVDDGGAPGALAGVAALDDTRVRVQRNEHSLGVAAARNIGLRHAATDWVAFVDDDDVWAPHKLREQLAALNRTPGAGWCATACVHVDPTYTVVGWERAPRPAVVADALLRRQVVPGGGSGVLAARELVVSVGGFDEALPHLADWDFYIRLALSSPLAVVPAPLLAYFVHAESMSLNLPRSAREFELLRKKYEAARAGRRLEIDEEFWTLYLGGLSVRSHQWRPALSLFLRAFRRRPRLALVLWILRKSAPAWSRSLKWRLPHGLGGPPRWFVESSSWLDRYRSGAGAAG</sequence>
<feature type="domain" description="Glycosyltransferase 2-like" evidence="2">
    <location>
        <begin position="27"/>
        <end position="137"/>
    </location>
</feature>
<dbReference type="Proteomes" id="UP001321498">
    <property type="component" value="Chromosome"/>
</dbReference>
<keyword evidence="5" id="KW-1185">Reference proteome</keyword>
<evidence type="ECO:0000313" key="5">
    <source>
        <dbReference type="Proteomes" id="UP001321498"/>
    </source>
</evidence>
<dbReference type="InterPro" id="IPR001173">
    <property type="entry name" value="Glyco_trans_2-like"/>
</dbReference>
<dbReference type="InterPro" id="IPR029044">
    <property type="entry name" value="Nucleotide-diphossugar_trans"/>
</dbReference>
<evidence type="ECO:0000313" key="4">
    <source>
        <dbReference type="EMBL" id="BDZ44145.1"/>
    </source>
</evidence>
<gene>
    <name evidence="4" type="ORF">GCM10025866_00540</name>
</gene>
<dbReference type="Pfam" id="PF00535">
    <property type="entry name" value="Glycos_transf_2"/>
    <property type="match status" value="1"/>
</dbReference>
<reference evidence="5" key="1">
    <citation type="journal article" date="2019" name="Int. J. Syst. Evol. Microbiol.">
        <title>The Global Catalogue of Microorganisms (GCM) 10K type strain sequencing project: providing services to taxonomists for standard genome sequencing and annotation.</title>
        <authorList>
            <consortium name="The Broad Institute Genomics Platform"/>
            <consortium name="The Broad Institute Genome Sequencing Center for Infectious Disease"/>
            <person name="Wu L."/>
            <person name="Ma J."/>
        </authorList>
    </citation>
    <scope>NUCLEOTIDE SEQUENCE [LARGE SCALE GENOMIC DNA]</scope>
    <source>
        <strain evidence="5">NBRC 108725</strain>
    </source>
</reference>
<dbReference type="Gene3D" id="3.90.550.10">
    <property type="entry name" value="Spore Coat Polysaccharide Biosynthesis Protein SpsA, Chain A"/>
    <property type="match status" value="1"/>
</dbReference>
<dbReference type="PANTHER" id="PTHR43685:SF2">
    <property type="entry name" value="GLYCOSYLTRANSFERASE 2-LIKE DOMAIN-CONTAINING PROTEIN"/>
    <property type="match status" value="1"/>
</dbReference>
<name>A0ABM8G7J5_9MICO</name>
<accession>A0ABM8G7J5</accession>
<evidence type="ECO:0000259" key="3">
    <source>
        <dbReference type="Pfam" id="PF10111"/>
    </source>
</evidence>
<dbReference type="Pfam" id="PF10111">
    <property type="entry name" value="Glyco_tranf_2_2"/>
    <property type="match status" value="1"/>
</dbReference>
<feature type="domain" description="Glycosyltransferase 2-like prokaryotic type" evidence="3">
    <location>
        <begin position="161"/>
        <end position="234"/>
    </location>
</feature>
<dbReference type="InterPro" id="IPR019290">
    <property type="entry name" value="GlycosylTrfase-like_prok"/>
</dbReference>
<dbReference type="SUPFAM" id="SSF53448">
    <property type="entry name" value="Nucleotide-diphospho-sugar transferases"/>
    <property type="match status" value="1"/>
</dbReference>
<dbReference type="EMBL" id="AP027731">
    <property type="protein sequence ID" value="BDZ44145.1"/>
    <property type="molecule type" value="Genomic_DNA"/>
</dbReference>
<feature type="region of interest" description="Disordered" evidence="1">
    <location>
        <begin position="1"/>
        <end position="25"/>
    </location>
</feature>
<dbReference type="CDD" id="cd00761">
    <property type="entry name" value="Glyco_tranf_GTA_type"/>
    <property type="match status" value="1"/>
</dbReference>
<evidence type="ECO:0000256" key="1">
    <source>
        <dbReference type="SAM" id="MobiDB-lite"/>
    </source>
</evidence>
<proteinExistence type="predicted"/>
<organism evidence="4 5">
    <name type="scientific">Naasia aerilata</name>
    <dbReference type="NCBI Taxonomy" id="1162966"/>
    <lineage>
        <taxon>Bacteria</taxon>
        <taxon>Bacillati</taxon>
        <taxon>Actinomycetota</taxon>
        <taxon>Actinomycetes</taxon>
        <taxon>Micrococcales</taxon>
        <taxon>Microbacteriaceae</taxon>
        <taxon>Naasia</taxon>
    </lineage>
</organism>
<protein>
    <submittedName>
        <fullName evidence="4">Uncharacterized protein</fullName>
    </submittedName>
</protein>
<evidence type="ECO:0000259" key="2">
    <source>
        <dbReference type="Pfam" id="PF00535"/>
    </source>
</evidence>
<dbReference type="PANTHER" id="PTHR43685">
    <property type="entry name" value="GLYCOSYLTRANSFERASE"/>
    <property type="match status" value="1"/>
</dbReference>